<feature type="transmembrane region" description="Helical" evidence="1">
    <location>
        <begin position="20"/>
        <end position="46"/>
    </location>
</feature>
<keyword evidence="1" id="KW-1133">Transmembrane helix</keyword>
<evidence type="ECO:0000313" key="3">
    <source>
        <dbReference type="Proteomes" id="UP000237271"/>
    </source>
</evidence>
<feature type="transmembrane region" description="Helical" evidence="1">
    <location>
        <begin position="74"/>
        <end position="96"/>
    </location>
</feature>
<keyword evidence="3" id="KW-1185">Reference proteome</keyword>
<gene>
    <name evidence="2" type="ORF">PHPALM_29666</name>
</gene>
<accession>A0A2P4X702</accession>
<dbReference type="Proteomes" id="UP000237271">
    <property type="component" value="Unassembled WGS sequence"/>
</dbReference>
<feature type="transmembrane region" description="Helical" evidence="1">
    <location>
        <begin position="185"/>
        <end position="205"/>
    </location>
</feature>
<feature type="transmembrane region" description="Helical" evidence="1">
    <location>
        <begin position="217"/>
        <end position="240"/>
    </location>
</feature>
<dbReference type="OrthoDB" id="1053178at2759"/>
<keyword evidence="1" id="KW-0812">Transmembrane</keyword>
<evidence type="ECO:0000313" key="2">
    <source>
        <dbReference type="EMBL" id="POM61334.1"/>
    </source>
</evidence>
<proteinExistence type="predicted"/>
<evidence type="ECO:0000256" key="1">
    <source>
        <dbReference type="SAM" id="Phobius"/>
    </source>
</evidence>
<reference evidence="2 3" key="1">
    <citation type="journal article" date="2017" name="Genome Biol. Evol.">
        <title>Phytophthora megakarya and P. palmivora, closely related causal agents of cacao black pod rot, underwent increases in genome sizes and gene numbers by different mechanisms.</title>
        <authorList>
            <person name="Ali S.S."/>
            <person name="Shao J."/>
            <person name="Lary D.J."/>
            <person name="Kronmiller B."/>
            <person name="Shen D."/>
            <person name="Strem M.D."/>
            <person name="Amoako-Attah I."/>
            <person name="Akrofi A.Y."/>
            <person name="Begoude B.A."/>
            <person name="Ten Hoopen G.M."/>
            <person name="Coulibaly K."/>
            <person name="Kebe B.I."/>
            <person name="Melnick R.L."/>
            <person name="Guiltinan M.J."/>
            <person name="Tyler B.M."/>
            <person name="Meinhardt L.W."/>
            <person name="Bailey B.A."/>
        </authorList>
    </citation>
    <scope>NUCLEOTIDE SEQUENCE [LARGE SCALE GENOMIC DNA]</scope>
    <source>
        <strain evidence="3">sbr112.9</strain>
    </source>
</reference>
<feature type="transmembrane region" description="Helical" evidence="1">
    <location>
        <begin position="366"/>
        <end position="389"/>
    </location>
</feature>
<dbReference type="AlphaFoldDB" id="A0A2P4X702"/>
<sequence length="440" mass="50116">MSRLVSKPYTEVVKLSYWGFAIWWIIILGVHVVTCVYNALYAYCYWELQNTFLNLYLDSYLIGMPPEYHHTISIVHGIMSALHAICILLMLGGSVYQKKLAFTPWASCDGDTKLEEVKSDRTSSVILQSFTKVYEKIIDRHGFCGVNGGHFHAVHICREVVETALQTVQAYRMSLLLPRTLLNRFYVILLAVNCWSSVIVYSFFYKRDEARKRFACIVLDCVLDLVACMGVEFIVLMSYVDKYDPNLRGFPELIWYDDVWVARALNELKMVVVVSWSDLASRAIFSLGLIITTMSMKELLQHLPPKGNRVTQFVDTNRKVDDRTASDKFWDSKLKAISVKTPLSIPEGSKQSLQTKANKSLRTRGAMFVFHASHVLFGVWGIVVLGLHIQASAPPKLPQCLMQVRPWMVSTTSCYLVGLDCYTLGISGKKDEVEEKWMIP</sequence>
<dbReference type="EMBL" id="NCKW01016076">
    <property type="protein sequence ID" value="POM61334.1"/>
    <property type="molecule type" value="Genomic_DNA"/>
</dbReference>
<comment type="caution">
    <text evidence="2">The sequence shown here is derived from an EMBL/GenBank/DDBJ whole genome shotgun (WGS) entry which is preliminary data.</text>
</comment>
<protein>
    <recommendedName>
        <fullName evidence="4">Transmembrane protein</fullName>
    </recommendedName>
</protein>
<organism evidence="2 3">
    <name type="scientific">Phytophthora palmivora</name>
    <dbReference type="NCBI Taxonomy" id="4796"/>
    <lineage>
        <taxon>Eukaryota</taxon>
        <taxon>Sar</taxon>
        <taxon>Stramenopiles</taxon>
        <taxon>Oomycota</taxon>
        <taxon>Peronosporomycetes</taxon>
        <taxon>Peronosporales</taxon>
        <taxon>Peronosporaceae</taxon>
        <taxon>Phytophthora</taxon>
    </lineage>
</organism>
<evidence type="ECO:0008006" key="4">
    <source>
        <dbReference type="Google" id="ProtNLM"/>
    </source>
</evidence>
<keyword evidence="1" id="KW-0472">Membrane</keyword>
<name>A0A2P4X702_9STRA</name>